<feature type="domain" description="Putative metallopeptidase" evidence="3">
    <location>
        <begin position="5"/>
        <end position="252"/>
    </location>
</feature>
<dbReference type="Proteomes" id="UP000001870">
    <property type="component" value="Chromosome"/>
</dbReference>
<dbReference type="AlphaFoldDB" id="F2GCE8"/>
<accession>F2GCE8</accession>
<evidence type="ECO:0000259" key="3">
    <source>
        <dbReference type="Pfam" id="PF13203"/>
    </source>
</evidence>
<evidence type="ECO:0000313" key="5">
    <source>
        <dbReference type="Proteomes" id="UP000001870"/>
    </source>
</evidence>
<dbReference type="InterPro" id="IPR018698">
    <property type="entry name" value="VWA-like_dom"/>
</dbReference>
<reference evidence="4 5" key="1">
    <citation type="journal article" date="2008" name="ISME J.">
        <title>Comparative genomics of two ecotypes of the marine planktonic copiotroph Alteromonas macleodii suggests alternative lifestyles associated with different kinds of particulate organic matter.</title>
        <authorList>
            <person name="Ivars-Martinez E."/>
            <person name="Martin-Cuadrado A.B."/>
            <person name="D'Auria G."/>
            <person name="Mira A."/>
            <person name="Ferriera S."/>
            <person name="Johnson J."/>
            <person name="Friedman R."/>
            <person name="Rodriguez-Valera F."/>
        </authorList>
    </citation>
    <scope>NUCLEOTIDE SEQUENCE [LARGE SCALE GENOMIC DNA]</scope>
    <source>
        <strain evidence="5">DSM 17117 / CIP 110805 / LMG 28347 / Deep ecotype</strain>
    </source>
</reference>
<sequence length="388" mass="44053">MDALTRLTRARIKLSLHMPFFGNLLLNCQLREEPQIPTMATDGRDIFYNVEFVENMEMKGRDDEYLQGILCHEVMHKVFLHVDRLKGRNKERFNVAADYIINDFISKAGVPLPQGVLLSDEYDMNWSADACYEDLVQKFDPDAQDNPDHLLEGNDFKPSDGKPSQGQATSPSEMRQRELEMQQQLTAARDAQKRAGGHCPDVIAKLVDDLIQPKVDWRAKLRDFVQMTGKSDVSWARPSRRGLPHGMYLPIMRSEECPHLCIIFDTSGSIYCNQEMVTAFLSEVNGIIEDCPPEKITIIHTDTAVRHEEVLEKGEMVDNNFHGGGGTDFQAVMEHVTQLEEAPAAVIFFTDLYVSDHGQDPNCPVHWMVYDNKTPEQPPFGEVTVIEL</sequence>
<evidence type="ECO:0000256" key="1">
    <source>
        <dbReference type="SAM" id="MobiDB-lite"/>
    </source>
</evidence>
<proteinExistence type="predicted"/>
<dbReference type="PANTHER" id="PTHR38730">
    <property type="entry name" value="SLL7028 PROTEIN"/>
    <property type="match status" value="1"/>
</dbReference>
<organism evidence="4 5">
    <name type="scientific">Alteromonas mediterranea (strain DSM 17117 / CIP 110805 / LMG 28347 / Deep ecotype)</name>
    <dbReference type="NCBI Taxonomy" id="1774373"/>
    <lineage>
        <taxon>Bacteria</taxon>
        <taxon>Pseudomonadati</taxon>
        <taxon>Pseudomonadota</taxon>
        <taxon>Gammaproteobacteria</taxon>
        <taxon>Alteromonadales</taxon>
        <taxon>Alteromonadaceae</taxon>
        <taxon>Alteromonas/Salinimonas group</taxon>
        <taxon>Alteromonas</taxon>
    </lineage>
</organism>
<name>F2GCE8_ALTMD</name>
<dbReference type="HOGENOM" id="CLU_038906_1_0_6"/>
<gene>
    <name evidence="4" type="ordered locus">MADE_1014850</name>
</gene>
<dbReference type="KEGG" id="amc:MADE_1014850"/>
<dbReference type="Pfam" id="PF09967">
    <property type="entry name" value="DUF2201"/>
    <property type="match status" value="1"/>
</dbReference>
<dbReference type="RefSeq" id="WP_012519396.1">
    <property type="nucleotide sequence ID" value="NC_011138.3"/>
</dbReference>
<dbReference type="PANTHER" id="PTHR38730:SF1">
    <property type="entry name" value="SLL7028 PROTEIN"/>
    <property type="match status" value="1"/>
</dbReference>
<protein>
    <submittedName>
        <fullName evidence="4">Uncharacterized protein</fullName>
    </submittedName>
</protein>
<reference evidence="4 5" key="2">
    <citation type="journal article" date="2015" name="Antonie Van Leeuwenhoek">
        <title>Ecophysiological diversity of a novel member of the genus Alteromonas, and description of Alteromonas mediterranea sp. nov.</title>
        <authorList>
            <person name="Ivanova E.P."/>
            <person name="Lopez-Perez M."/>
            <person name="Zabalos M."/>
            <person name="Nguyen S.H."/>
            <person name="Webb H.K."/>
            <person name="Ryan J."/>
            <person name="Lagutin K."/>
            <person name="Vyssotski M."/>
            <person name="Crawford R.J."/>
            <person name="Rodriguez-Valera F."/>
        </authorList>
    </citation>
    <scope>NUCLEOTIDE SEQUENCE [LARGE SCALE GENOMIC DNA]</scope>
    <source>
        <strain evidence="5">DSM 17117 / CIP 110805 / LMG 28347 / Deep ecotype</strain>
    </source>
</reference>
<dbReference type="Pfam" id="PF13203">
    <property type="entry name" value="DUF2201_N"/>
    <property type="match status" value="1"/>
</dbReference>
<feature type="domain" description="VWA-like" evidence="2">
    <location>
        <begin position="261"/>
        <end position="387"/>
    </location>
</feature>
<evidence type="ECO:0000259" key="2">
    <source>
        <dbReference type="Pfam" id="PF09967"/>
    </source>
</evidence>
<feature type="compositionally biased region" description="Polar residues" evidence="1">
    <location>
        <begin position="162"/>
        <end position="172"/>
    </location>
</feature>
<feature type="compositionally biased region" description="Basic and acidic residues" evidence="1">
    <location>
        <begin position="142"/>
        <end position="160"/>
    </location>
</feature>
<feature type="region of interest" description="Disordered" evidence="1">
    <location>
        <begin position="142"/>
        <end position="192"/>
    </location>
</feature>
<keyword evidence="5" id="KW-1185">Reference proteome</keyword>
<dbReference type="EMBL" id="CP001103">
    <property type="protein sequence ID" value="AEA99104.1"/>
    <property type="molecule type" value="Genomic_DNA"/>
</dbReference>
<evidence type="ECO:0000313" key="4">
    <source>
        <dbReference type="EMBL" id="AEA99104.1"/>
    </source>
</evidence>
<dbReference type="InterPro" id="IPR025154">
    <property type="entry name" value="Put_metallopeptidase_dom"/>
</dbReference>